<protein>
    <submittedName>
        <fullName evidence="1">Uncharacterized protein</fullName>
    </submittedName>
</protein>
<name>A0ACB7ZHX4_9ERIC</name>
<accession>A0ACB7ZHX4</accession>
<gene>
    <name evidence="1" type="ORF">Vadar_003378</name>
</gene>
<organism evidence="1 2">
    <name type="scientific">Vaccinium darrowii</name>
    <dbReference type="NCBI Taxonomy" id="229202"/>
    <lineage>
        <taxon>Eukaryota</taxon>
        <taxon>Viridiplantae</taxon>
        <taxon>Streptophyta</taxon>
        <taxon>Embryophyta</taxon>
        <taxon>Tracheophyta</taxon>
        <taxon>Spermatophyta</taxon>
        <taxon>Magnoliopsida</taxon>
        <taxon>eudicotyledons</taxon>
        <taxon>Gunneridae</taxon>
        <taxon>Pentapetalae</taxon>
        <taxon>asterids</taxon>
        <taxon>Ericales</taxon>
        <taxon>Ericaceae</taxon>
        <taxon>Vaccinioideae</taxon>
        <taxon>Vaccinieae</taxon>
        <taxon>Vaccinium</taxon>
    </lineage>
</organism>
<keyword evidence="2" id="KW-1185">Reference proteome</keyword>
<evidence type="ECO:0000313" key="2">
    <source>
        <dbReference type="Proteomes" id="UP000828048"/>
    </source>
</evidence>
<comment type="caution">
    <text evidence="1">The sequence shown here is derived from an EMBL/GenBank/DDBJ whole genome shotgun (WGS) entry which is preliminary data.</text>
</comment>
<dbReference type="EMBL" id="CM037159">
    <property type="protein sequence ID" value="KAH7865191.1"/>
    <property type="molecule type" value="Genomic_DNA"/>
</dbReference>
<reference evidence="1 2" key="1">
    <citation type="journal article" date="2021" name="Hortic Res">
        <title>High-quality reference genome and annotation aids understanding of berry development for evergreen blueberry (Vaccinium darrowii).</title>
        <authorList>
            <person name="Yu J."/>
            <person name="Hulse-Kemp A.M."/>
            <person name="Babiker E."/>
            <person name="Staton M."/>
        </authorList>
    </citation>
    <scope>NUCLEOTIDE SEQUENCE [LARGE SCALE GENOMIC DNA]</scope>
    <source>
        <strain evidence="2">cv. NJ 8807/NJ 8810</strain>
        <tissue evidence="1">Young leaf</tissue>
    </source>
</reference>
<sequence>MSNLDMSLDDIIKKNKNSGGGGGGGGRPRGGGARNSGPGPARRVPNRSANRTAPYAPKVQAPETTTWKHDLFADHAAAAYAPQAGRVSAIETGTKLFISNLDYGVSGEDIKELFAEVGDLKRYSIHYDRSGRSKGTAEVVFSRRKDAEAAVKRYHNVQLDGKPMKIEIVGTNIATPAALPPPTNGMFGDQNGAPRSQGRSGGATGRPRGGGGRGLGRGRGRGGRGRGGGEKNTFSVKAQPNPLQDTPVSSRWKILSPKAKPSTRNKKCSAPNGRAAAIDELEKLHLPLATAVTEEIPLAVACHQQESSSSAAATLEKEQDDGVVVEDLLNLLYFGSMFDVKGQNDFTLMMLTRTHERGCCWAYDYVTDDQPSGDLYSKKSLDLLAMLSGLMVSKCSTNRVKMNLRERDEAARSTIRGPFSSVENGAGTGLSWLASPSPAPSLPSYPSASPKRMLRTRRSCRGTKGEF</sequence>
<evidence type="ECO:0000313" key="1">
    <source>
        <dbReference type="EMBL" id="KAH7865191.1"/>
    </source>
</evidence>
<dbReference type="Proteomes" id="UP000828048">
    <property type="component" value="Chromosome 9"/>
</dbReference>
<proteinExistence type="predicted"/>